<dbReference type="EMBL" id="LGLO01000091">
    <property type="protein sequence ID" value="KPC40310.1"/>
    <property type="molecule type" value="Genomic_DNA"/>
</dbReference>
<dbReference type="Proteomes" id="UP000037836">
    <property type="component" value="Unassembled WGS sequence"/>
</dbReference>
<comment type="caution">
    <text evidence="2">The sequence shown here is derived from an EMBL/GenBank/DDBJ whole genome shotgun (WGS) entry which is preliminary data.</text>
</comment>
<evidence type="ECO:0000313" key="3">
    <source>
        <dbReference type="Proteomes" id="UP000037836"/>
    </source>
</evidence>
<organism evidence="2 3">
    <name type="scientific">Pseudomonas savastanoi pv. glycinea</name>
    <name type="common">Pseudomonas syringae pv. glycinea</name>
    <dbReference type="NCBI Taxonomy" id="318"/>
    <lineage>
        <taxon>Bacteria</taxon>
        <taxon>Pseudomonadati</taxon>
        <taxon>Pseudomonadota</taxon>
        <taxon>Gammaproteobacteria</taxon>
        <taxon>Pseudomonadales</taxon>
        <taxon>Pseudomonadaceae</taxon>
        <taxon>Pseudomonas</taxon>
    </lineage>
</organism>
<proteinExistence type="predicted"/>
<evidence type="ECO:0000313" key="2">
    <source>
        <dbReference type="EMBL" id="KPC40310.1"/>
    </source>
</evidence>
<evidence type="ECO:0000256" key="1">
    <source>
        <dbReference type="SAM" id="MobiDB-lite"/>
    </source>
</evidence>
<protein>
    <submittedName>
        <fullName evidence="2">Uncharacterized protein</fullName>
    </submittedName>
</protein>
<name>A0ABR5L5Z6_PSESG</name>
<accession>A0ABR5L5Z6</accession>
<reference evidence="2 3" key="1">
    <citation type="submission" date="2015-10" db="EMBL/GenBank/DDBJ databases">
        <title>Comparative genomics and high-throughput reverse genetic screens identify a new phytobacterial MAMP and an Arabidopsis receptor required for immune elicitation.</title>
        <authorList>
            <person name="Mott G.A."/>
            <person name="Thakur S."/>
            <person name="Wang P.W."/>
            <person name="Desveaux D."/>
            <person name="Guttman D.S."/>
        </authorList>
    </citation>
    <scope>NUCLEOTIDE SEQUENCE [LARGE SCALE GENOMIC DNA]</scope>
    <source>
        <strain evidence="2 3">BR1</strain>
    </source>
</reference>
<sequence length="39" mass="4154">MGGGVIEVRLWQRGNPSKDDSATGGDSPPDWTLKPRASN</sequence>
<feature type="region of interest" description="Disordered" evidence="1">
    <location>
        <begin position="12"/>
        <end position="39"/>
    </location>
</feature>
<gene>
    <name evidence="2" type="ORF">AC496_0511</name>
</gene>
<keyword evidence="3" id="KW-1185">Reference proteome</keyword>